<dbReference type="PANTHER" id="PTHR43000">
    <property type="entry name" value="DTDP-D-GLUCOSE 4,6-DEHYDRATASE-RELATED"/>
    <property type="match status" value="1"/>
</dbReference>
<sequence length="300" mass="34066">MAGHFKETIFITGITGFTGKHLEDYFVKQGFCVYGTTFSESYSKNHIVCDILEEKTLSGIISNIKPDFIIHLAAISFVAAADQKHIYNVNIFGTLNVLNAIERLEYKPKKILIASSAAVYGNIEGALSEDMCPKPVNHYGNSKLAMENMVRPYFNRLNIIIVRPFNYTGIGQENHFLIPKIISHYVKNKKEIELGNIDVYREFNNVKFVIKSYSELLFSSTKSEIFNVCTGHAINIKSIINSMDNLANYNIKVKINPKFVRENEIKILKGNPQKLFSCIGDFSTEISMEETLEEMYNNIS</sequence>
<dbReference type="Gene3D" id="3.40.50.720">
    <property type="entry name" value="NAD(P)-binding Rossmann-like Domain"/>
    <property type="match status" value="1"/>
</dbReference>
<reference evidence="2" key="1">
    <citation type="submission" date="2020-05" db="EMBL/GenBank/DDBJ databases">
        <title>The draft genome sequence of Maribacter sp. ANRC-HE7.</title>
        <authorList>
            <person name="Mu L."/>
        </authorList>
    </citation>
    <scope>NUCLEOTIDE SEQUENCE</scope>
    <source>
        <strain evidence="2">ANRC-HE7</strain>
    </source>
</reference>
<evidence type="ECO:0000313" key="3">
    <source>
        <dbReference type="Proteomes" id="UP001166021"/>
    </source>
</evidence>
<keyword evidence="3" id="KW-1185">Reference proteome</keyword>
<evidence type="ECO:0000259" key="1">
    <source>
        <dbReference type="Pfam" id="PF16363"/>
    </source>
</evidence>
<dbReference type="Gene3D" id="3.90.25.10">
    <property type="entry name" value="UDP-galactose 4-epimerase, domain 1"/>
    <property type="match status" value="1"/>
</dbReference>
<dbReference type="EMBL" id="JABTCF010000014">
    <property type="protein sequence ID" value="MBD0779694.1"/>
    <property type="molecule type" value="Genomic_DNA"/>
</dbReference>
<evidence type="ECO:0000313" key="2">
    <source>
        <dbReference type="EMBL" id="MBD0779694.1"/>
    </source>
</evidence>
<dbReference type="SUPFAM" id="SSF51735">
    <property type="entry name" value="NAD(P)-binding Rossmann-fold domains"/>
    <property type="match status" value="1"/>
</dbReference>
<dbReference type="InterPro" id="IPR016040">
    <property type="entry name" value="NAD(P)-bd_dom"/>
</dbReference>
<feature type="domain" description="NAD(P)-binding" evidence="1">
    <location>
        <begin position="10"/>
        <end position="295"/>
    </location>
</feature>
<proteinExistence type="predicted"/>
<protein>
    <submittedName>
        <fullName evidence="2">GDP-mannose 4,6-dehydratase</fullName>
    </submittedName>
</protein>
<name>A0ABR7V4H3_9FLAO</name>
<organism evidence="2 3">
    <name type="scientific">Maribacter aquimaris</name>
    <dbReference type="NCBI Taxonomy" id="2737171"/>
    <lineage>
        <taxon>Bacteria</taxon>
        <taxon>Pseudomonadati</taxon>
        <taxon>Bacteroidota</taxon>
        <taxon>Flavobacteriia</taxon>
        <taxon>Flavobacteriales</taxon>
        <taxon>Flavobacteriaceae</taxon>
        <taxon>Maribacter</taxon>
    </lineage>
</organism>
<dbReference type="Pfam" id="PF16363">
    <property type="entry name" value="GDP_Man_Dehyd"/>
    <property type="match status" value="1"/>
</dbReference>
<dbReference type="InterPro" id="IPR036291">
    <property type="entry name" value="NAD(P)-bd_dom_sf"/>
</dbReference>
<dbReference type="Proteomes" id="UP001166021">
    <property type="component" value="Unassembled WGS sequence"/>
</dbReference>
<comment type="caution">
    <text evidence="2">The sequence shown here is derived from an EMBL/GenBank/DDBJ whole genome shotgun (WGS) entry which is preliminary data.</text>
</comment>
<accession>A0ABR7V4H3</accession>
<gene>
    <name evidence="2" type="ORF">HPE56_17975</name>
</gene>
<dbReference type="RefSeq" id="WP_188245136.1">
    <property type="nucleotide sequence ID" value="NZ_JABTCF010000014.1"/>
</dbReference>